<keyword evidence="1" id="KW-1185">Reference proteome</keyword>
<name>A0A914MGE5_MELIC</name>
<sequence>MGQFSCGIQQPVASRAYPVLHWHSQPLIGLQLSCPRFSHLASHLKRHLYFSPTLH</sequence>
<dbReference type="WBParaSite" id="Minc3s01844g26693">
    <property type="protein sequence ID" value="Minc3s01844g26693"/>
    <property type="gene ID" value="Minc3s01844g26693"/>
</dbReference>
<evidence type="ECO:0000313" key="2">
    <source>
        <dbReference type="WBParaSite" id="Minc3s01844g26693"/>
    </source>
</evidence>
<proteinExistence type="predicted"/>
<protein>
    <submittedName>
        <fullName evidence="2">Candidate secreted effector</fullName>
    </submittedName>
</protein>
<reference evidence="2" key="1">
    <citation type="submission" date="2022-11" db="UniProtKB">
        <authorList>
            <consortium name="WormBaseParasite"/>
        </authorList>
    </citation>
    <scope>IDENTIFICATION</scope>
</reference>
<organism evidence="1 2">
    <name type="scientific">Meloidogyne incognita</name>
    <name type="common">Southern root-knot nematode worm</name>
    <name type="synonym">Oxyuris incognita</name>
    <dbReference type="NCBI Taxonomy" id="6306"/>
    <lineage>
        <taxon>Eukaryota</taxon>
        <taxon>Metazoa</taxon>
        <taxon>Ecdysozoa</taxon>
        <taxon>Nematoda</taxon>
        <taxon>Chromadorea</taxon>
        <taxon>Rhabditida</taxon>
        <taxon>Tylenchina</taxon>
        <taxon>Tylenchomorpha</taxon>
        <taxon>Tylenchoidea</taxon>
        <taxon>Meloidogynidae</taxon>
        <taxon>Meloidogyninae</taxon>
        <taxon>Meloidogyne</taxon>
        <taxon>Meloidogyne incognita group</taxon>
    </lineage>
</organism>
<dbReference type="Proteomes" id="UP000887563">
    <property type="component" value="Unplaced"/>
</dbReference>
<accession>A0A914MGE5</accession>
<evidence type="ECO:0000313" key="1">
    <source>
        <dbReference type="Proteomes" id="UP000887563"/>
    </source>
</evidence>
<dbReference type="AlphaFoldDB" id="A0A914MGE5"/>